<keyword evidence="2" id="KW-1003">Cell membrane</keyword>
<keyword evidence="13" id="KW-1185">Reference proteome</keyword>
<dbReference type="Gene3D" id="2.40.50.100">
    <property type="match status" value="1"/>
</dbReference>
<dbReference type="PANTHER" id="PTHR43514:SF4">
    <property type="entry name" value="ABC TRANSPORTER I FAMILY MEMBER 10"/>
    <property type="match status" value="1"/>
</dbReference>
<evidence type="ECO:0000256" key="5">
    <source>
        <dbReference type="ARBA" id="ARBA00022741"/>
    </source>
</evidence>
<evidence type="ECO:0000256" key="4">
    <source>
        <dbReference type="ARBA" id="ARBA00022519"/>
    </source>
</evidence>
<dbReference type="SUPFAM" id="SSF52540">
    <property type="entry name" value="P-loop containing nucleoside triphosphate hydrolases"/>
    <property type="match status" value="1"/>
</dbReference>
<evidence type="ECO:0000256" key="8">
    <source>
        <dbReference type="ARBA" id="ARBA00023136"/>
    </source>
</evidence>
<dbReference type="InterPro" id="IPR003593">
    <property type="entry name" value="AAA+_ATPase"/>
</dbReference>
<dbReference type="PROSITE" id="PS50893">
    <property type="entry name" value="ABC_TRANSPORTER_2"/>
    <property type="match status" value="1"/>
</dbReference>
<keyword evidence="4" id="KW-0997">Cell inner membrane</keyword>
<dbReference type="InterPro" id="IPR027417">
    <property type="entry name" value="P-loop_NTPase"/>
</dbReference>
<sequence length="364" mass="38127">MSLNVEIGHRFDGFTLNAAFEAPAGVTALFGRSGAGKTTLINAVAGLLRPDGGRITLKGRVLLDRAAGICLPPHQRRLGYVFQDARLFPHLNVAANLDYGTRYAPAGGTAMSRDDVIDLLGLAPLLDRRPRHLSGGETQRVAIGRALLSRPEMLLMDEPLAALDAARKADILPYLERLKTAYGLPILYVSHALDEIARLADTLVLLSDGAVHRVGPIRSLLSDPALVPVLGVREAGAVIDATVTGHAEDGLTTLRIAAGEIYLPGVQAPVGDSIRVRIRAGDVIVARERPSGLSSVNILPVTVTAVQMGDGPGAAIALDAAGDALLARITARSARDLGLHVGMACFAVLKATSVAQSSIGHHLP</sequence>
<dbReference type="Pfam" id="PF03459">
    <property type="entry name" value="TOBE"/>
    <property type="match status" value="1"/>
</dbReference>
<keyword evidence="3 9" id="KW-0500">Molybdenum</keyword>
<evidence type="ECO:0000256" key="1">
    <source>
        <dbReference type="ARBA" id="ARBA00022448"/>
    </source>
</evidence>
<evidence type="ECO:0000259" key="11">
    <source>
        <dbReference type="PROSITE" id="PS51866"/>
    </source>
</evidence>
<dbReference type="PANTHER" id="PTHR43514">
    <property type="entry name" value="ABC TRANSPORTER I FAMILY MEMBER 10"/>
    <property type="match status" value="1"/>
</dbReference>
<keyword evidence="8" id="KW-0472">Membrane</keyword>
<dbReference type="Gene3D" id="3.40.50.300">
    <property type="entry name" value="P-loop containing nucleotide triphosphate hydrolases"/>
    <property type="match status" value="1"/>
</dbReference>
<dbReference type="InterPro" id="IPR004606">
    <property type="entry name" value="Mop_domain"/>
</dbReference>
<dbReference type="Proteomes" id="UP000027746">
    <property type="component" value="Unassembled WGS sequence"/>
</dbReference>
<dbReference type="RefSeq" id="WP_037925535.1">
    <property type="nucleotide sequence ID" value="NZ_CP054599.1"/>
</dbReference>
<keyword evidence="7" id="KW-1278">Translocase</keyword>
<organism evidence="12 13">
    <name type="scientific">Pseudosulfitobacter pseudonitzschiae</name>
    <dbReference type="NCBI Taxonomy" id="1402135"/>
    <lineage>
        <taxon>Bacteria</taxon>
        <taxon>Pseudomonadati</taxon>
        <taxon>Pseudomonadota</taxon>
        <taxon>Alphaproteobacteria</taxon>
        <taxon>Rhodobacterales</taxon>
        <taxon>Roseobacteraceae</taxon>
        <taxon>Pseudosulfitobacter</taxon>
    </lineage>
</organism>
<dbReference type="InterPro" id="IPR008995">
    <property type="entry name" value="Mo/tungstate-bd_C_term_dom"/>
</dbReference>
<dbReference type="AlphaFoldDB" id="A0A073J386"/>
<dbReference type="GO" id="GO:0140359">
    <property type="term" value="F:ABC-type transporter activity"/>
    <property type="evidence" value="ECO:0007669"/>
    <property type="project" value="InterPro"/>
</dbReference>
<dbReference type="GO" id="GO:0015098">
    <property type="term" value="F:molybdate ion transmembrane transporter activity"/>
    <property type="evidence" value="ECO:0007669"/>
    <property type="project" value="InterPro"/>
</dbReference>
<dbReference type="InterPro" id="IPR003439">
    <property type="entry name" value="ABC_transporter-like_ATP-bd"/>
</dbReference>
<dbReference type="OrthoDB" id="9802264at2"/>
<keyword evidence="6 12" id="KW-0067">ATP-binding</keyword>
<protein>
    <submittedName>
        <fullName evidence="12">Molybdenum ABC transporter ATP-binding protein</fullName>
    </submittedName>
</protein>
<dbReference type="EMBL" id="JAMD01000004">
    <property type="protein sequence ID" value="KEJ96305.1"/>
    <property type="molecule type" value="Genomic_DNA"/>
</dbReference>
<dbReference type="GO" id="GO:0016887">
    <property type="term" value="F:ATP hydrolysis activity"/>
    <property type="evidence" value="ECO:0007669"/>
    <property type="project" value="InterPro"/>
</dbReference>
<feature type="domain" description="Mop" evidence="11">
    <location>
        <begin position="292"/>
        <end position="358"/>
    </location>
</feature>
<evidence type="ECO:0000256" key="3">
    <source>
        <dbReference type="ARBA" id="ARBA00022505"/>
    </source>
</evidence>
<dbReference type="SMART" id="SM00382">
    <property type="entry name" value="AAA"/>
    <property type="match status" value="1"/>
</dbReference>
<feature type="domain" description="ABC transporter" evidence="10">
    <location>
        <begin position="2"/>
        <end position="233"/>
    </location>
</feature>
<evidence type="ECO:0000256" key="6">
    <source>
        <dbReference type="ARBA" id="ARBA00022840"/>
    </source>
</evidence>
<accession>A0A073J386</accession>
<dbReference type="InterPro" id="IPR011868">
    <property type="entry name" value="ModC_ABC_ATP-bd"/>
</dbReference>
<evidence type="ECO:0000256" key="7">
    <source>
        <dbReference type="ARBA" id="ARBA00022967"/>
    </source>
</evidence>
<dbReference type="SUPFAM" id="SSF50331">
    <property type="entry name" value="MOP-like"/>
    <property type="match status" value="1"/>
</dbReference>
<evidence type="ECO:0000313" key="13">
    <source>
        <dbReference type="Proteomes" id="UP000027746"/>
    </source>
</evidence>
<name>A0A073J386_9RHOB</name>
<proteinExistence type="predicted"/>
<gene>
    <name evidence="12" type="ORF">SUH3_18765</name>
</gene>
<dbReference type="NCBIfam" id="TIGR02142">
    <property type="entry name" value="modC_ABC"/>
    <property type="match status" value="1"/>
</dbReference>
<evidence type="ECO:0000313" key="12">
    <source>
        <dbReference type="EMBL" id="KEJ96305.1"/>
    </source>
</evidence>
<dbReference type="GO" id="GO:0005524">
    <property type="term" value="F:ATP binding"/>
    <property type="evidence" value="ECO:0007669"/>
    <property type="project" value="UniProtKB-KW"/>
</dbReference>
<evidence type="ECO:0000259" key="10">
    <source>
        <dbReference type="PROSITE" id="PS50893"/>
    </source>
</evidence>
<keyword evidence="1" id="KW-0813">Transport</keyword>
<dbReference type="InterPro" id="IPR005116">
    <property type="entry name" value="Transp-assoc_OB_typ1"/>
</dbReference>
<keyword evidence="5" id="KW-0547">Nucleotide-binding</keyword>
<comment type="caution">
    <text evidence="12">The sequence shown here is derived from an EMBL/GenBank/DDBJ whole genome shotgun (WGS) entry which is preliminary data.</text>
</comment>
<dbReference type="PROSITE" id="PS51866">
    <property type="entry name" value="MOP"/>
    <property type="match status" value="1"/>
</dbReference>
<dbReference type="Pfam" id="PF00005">
    <property type="entry name" value="ABC_tran"/>
    <property type="match status" value="1"/>
</dbReference>
<reference evidence="12 13" key="1">
    <citation type="submission" date="2014-01" db="EMBL/GenBank/DDBJ databases">
        <title>Sulfitobacter sp. H3 (MCCC 1A00686) Genome Sequencing.</title>
        <authorList>
            <person name="Lai Q."/>
            <person name="Hong Z."/>
        </authorList>
    </citation>
    <scope>NUCLEOTIDE SEQUENCE [LARGE SCALE GENOMIC DNA]</scope>
    <source>
        <strain evidence="12 13">H3</strain>
    </source>
</reference>
<dbReference type="GO" id="GO:0016020">
    <property type="term" value="C:membrane"/>
    <property type="evidence" value="ECO:0007669"/>
    <property type="project" value="InterPro"/>
</dbReference>
<evidence type="ECO:0000256" key="9">
    <source>
        <dbReference type="PROSITE-ProRule" id="PRU01213"/>
    </source>
</evidence>
<dbReference type="InterPro" id="IPR050334">
    <property type="entry name" value="Molybdenum_import_ModC"/>
</dbReference>
<dbReference type="GeneID" id="68870874"/>
<evidence type="ECO:0000256" key="2">
    <source>
        <dbReference type="ARBA" id="ARBA00022475"/>
    </source>
</evidence>